<name>E9G2Z2_DAPPU</name>
<dbReference type="HOGENOM" id="CLU_1788810_0_0_1"/>
<dbReference type="AlphaFoldDB" id="E9G2Z2"/>
<accession>E9G2Z2</accession>
<evidence type="ECO:0000313" key="2">
    <source>
        <dbReference type="Proteomes" id="UP000000305"/>
    </source>
</evidence>
<dbReference type="KEGG" id="dpx:DAPPUDRAFT_236733"/>
<dbReference type="EMBL" id="GL732530">
    <property type="protein sequence ID" value="EFX86127.1"/>
    <property type="molecule type" value="Genomic_DNA"/>
</dbReference>
<evidence type="ECO:0000313" key="1">
    <source>
        <dbReference type="EMBL" id="EFX86127.1"/>
    </source>
</evidence>
<reference evidence="1 2" key="1">
    <citation type="journal article" date="2011" name="Science">
        <title>The ecoresponsive genome of Daphnia pulex.</title>
        <authorList>
            <person name="Colbourne J.K."/>
            <person name="Pfrender M.E."/>
            <person name="Gilbert D."/>
            <person name="Thomas W.K."/>
            <person name="Tucker A."/>
            <person name="Oakley T.H."/>
            <person name="Tokishita S."/>
            <person name="Aerts A."/>
            <person name="Arnold G.J."/>
            <person name="Basu M.K."/>
            <person name="Bauer D.J."/>
            <person name="Caceres C.E."/>
            <person name="Carmel L."/>
            <person name="Casola C."/>
            <person name="Choi J.H."/>
            <person name="Detter J.C."/>
            <person name="Dong Q."/>
            <person name="Dusheyko S."/>
            <person name="Eads B.D."/>
            <person name="Frohlich T."/>
            <person name="Geiler-Samerotte K.A."/>
            <person name="Gerlach D."/>
            <person name="Hatcher P."/>
            <person name="Jogdeo S."/>
            <person name="Krijgsveld J."/>
            <person name="Kriventseva E.V."/>
            <person name="Kultz D."/>
            <person name="Laforsch C."/>
            <person name="Lindquist E."/>
            <person name="Lopez J."/>
            <person name="Manak J.R."/>
            <person name="Muller J."/>
            <person name="Pangilinan J."/>
            <person name="Patwardhan R.P."/>
            <person name="Pitluck S."/>
            <person name="Pritham E.J."/>
            <person name="Rechtsteiner A."/>
            <person name="Rho M."/>
            <person name="Rogozin I.B."/>
            <person name="Sakarya O."/>
            <person name="Salamov A."/>
            <person name="Schaack S."/>
            <person name="Shapiro H."/>
            <person name="Shiga Y."/>
            <person name="Skalitzky C."/>
            <person name="Smith Z."/>
            <person name="Souvorov A."/>
            <person name="Sung W."/>
            <person name="Tang Z."/>
            <person name="Tsuchiya D."/>
            <person name="Tu H."/>
            <person name="Vos H."/>
            <person name="Wang M."/>
            <person name="Wolf Y.I."/>
            <person name="Yamagata H."/>
            <person name="Yamada T."/>
            <person name="Ye Y."/>
            <person name="Shaw J.R."/>
            <person name="Andrews J."/>
            <person name="Crease T.J."/>
            <person name="Tang H."/>
            <person name="Lucas S.M."/>
            <person name="Robertson H.M."/>
            <person name="Bork P."/>
            <person name="Koonin E.V."/>
            <person name="Zdobnov E.M."/>
            <person name="Grigoriev I.V."/>
            <person name="Lynch M."/>
            <person name="Boore J.L."/>
        </authorList>
    </citation>
    <scope>NUCLEOTIDE SEQUENCE [LARGE SCALE GENOMIC DNA]</scope>
</reference>
<sequence length="145" mass="17099">MDRLQVSSCFLSNGHDSTLLTKTRARTQDVFRPERKYRVLVVTLCFWLPKVSTRKMEKKAGGPQVIRLDLQSVEVVRSICFQLSFRHLIWILPLIRFYLIYSPILCDRRVRLNDSESCVTSEFIRSPRGVEQRIRCYPWAHVDNP</sequence>
<dbReference type="Proteomes" id="UP000000305">
    <property type="component" value="Unassembled WGS sequence"/>
</dbReference>
<dbReference type="InParanoid" id="E9G2Z2"/>
<keyword evidence="2" id="KW-1185">Reference proteome</keyword>
<organism evidence="1 2">
    <name type="scientific">Daphnia pulex</name>
    <name type="common">Water flea</name>
    <dbReference type="NCBI Taxonomy" id="6669"/>
    <lineage>
        <taxon>Eukaryota</taxon>
        <taxon>Metazoa</taxon>
        <taxon>Ecdysozoa</taxon>
        <taxon>Arthropoda</taxon>
        <taxon>Crustacea</taxon>
        <taxon>Branchiopoda</taxon>
        <taxon>Diplostraca</taxon>
        <taxon>Cladocera</taxon>
        <taxon>Anomopoda</taxon>
        <taxon>Daphniidae</taxon>
        <taxon>Daphnia</taxon>
    </lineage>
</organism>
<protein>
    <submittedName>
        <fullName evidence="1">Uncharacterized protein</fullName>
    </submittedName>
</protein>
<gene>
    <name evidence="1" type="ORF">DAPPUDRAFT_236733</name>
</gene>
<proteinExistence type="predicted"/>